<accession>A0A0C3Q864</accession>
<dbReference type="AlphaFoldDB" id="A0A0C3Q864"/>
<reference evidence="2" key="2">
    <citation type="submission" date="2015-01" db="EMBL/GenBank/DDBJ databases">
        <title>Evolutionary Origins and Diversification of the Mycorrhizal Mutualists.</title>
        <authorList>
            <consortium name="DOE Joint Genome Institute"/>
            <consortium name="Mycorrhizal Genomics Consortium"/>
            <person name="Kohler A."/>
            <person name="Kuo A."/>
            <person name="Nagy L.G."/>
            <person name="Floudas D."/>
            <person name="Copeland A."/>
            <person name="Barry K.W."/>
            <person name="Cichocki N."/>
            <person name="Veneault-Fourrey C."/>
            <person name="LaButti K."/>
            <person name="Lindquist E.A."/>
            <person name="Lipzen A."/>
            <person name="Lundell T."/>
            <person name="Morin E."/>
            <person name="Murat C."/>
            <person name="Riley R."/>
            <person name="Ohm R."/>
            <person name="Sun H."/>
            <person name="Tunlid A."/>
            <person name="Henrissat B."/>
            <person name="Grigoriev I.V."/>
            <person name="Hibbett D.S."/>
            <person name="Martin F."/>
        </authorList>
    </citation>
    <scope>NUCLEOTIDE SEQUENCE [LARGE SCALE GENOMIC DNA]</scope>
    <source>
        <strain evidence="2">MUT 4182</strain>
    </source>
</reference>
<keyword evidence="2" id="KW-1185">Reference proteome</keyword>
<sequence length="234" mass="25947">MPHVSTRALQVGQCVSAVDHEPPLHALNLLPPSAQALMEDPSIRLPMTELIFNLPPIENEIYPGFVCKCYGKLKDPAKYVIPRMSFLIDQEVREPKGPVKYWEPASQPRWFIGEGAQTRTPPPNIEINYEPAQQSTPPPMWLCDSPRNAAAQEPSWMDISRGPYVTRGFEDSTRALDSHVDDDVGNLVTDMSLLPFSVNGHFCDVLMGTQKTAGVVALKRPRVGAPDTVRLSFG</sequence>
<dbReference type="Proteomes" id="UP000054248">
    <property type="component" value="Unassembled WGS sequence"/>
</dbReference>
<evidence type="ECO:0000313" key="2">
    <source>
        <dbReference type="Proteomes" id="UP000054248"/>
    </source>
</evidence>
<gene>
    <name evidence="1" type="ORF">M407DRAFT_8104</name>
</gene>
<name>A0A0C3Q864_9AGAM</name>
<dbReference type="HOGENOM" id="CLU_1185785_0_0_1"/>
<organism evidence="1 2">
    <name type="scientific">Tulasnella calospora MUT 4182</name>
    <dbReference type="NCBI Taxonomy" id="1051891"/>
    <lineage>
        <taxon>Eukaryota</taxon>
        <taxon>Fungi</taxon>
        <taxon>Dikarya</taxon>
        <taxon>Basidiomycota</taxon>
        <taxon>Agaricomycotina</taxon>
        <taxon>Agaricomycetes</taxon>
        <taxon>Cantharellales</taxon>
        <taxon>Tulasnellaceae</taxon>
        <taxon>Tulasnella</taxon>
    </lineage>
</organism>
<protein>
    <submittedName>
        <fullName evidence="1">Uncharacterized protein</fullName>
    </submittedName>
</protein>
<proteinExistence type="predicted"/>
<reference evidence="1 2" key="1">
    <citation type="submission" date="2014-04" db="EMBL/GenBank/DDBJ databases">
        <authorList>
            <consortium name="DOE Joint Genome Institute"/>
            <person name="Kuo A."/>
            <person name="Girlanda M."/>
            <person name="Perotto S."/>
            <person name="Kohler A."/>
            <person name="Nagy L.G."/>
            <person name="Floudas D."/>
            <person name="Copeland A."/>
            <person name="Barry K.W."/>
            <person name="Cichocki N."/>
            <person name="Veneault-Fourrey C."/>
            <person name="LaButti K."/>
            <person name="Lindquist E.A."/>
            <person name="Lipzen A."/>
            <person name="Lundell T."/>
            <person name="Morin E."/>
            <person name="Murat C."/>
            <person name="Sun H."/>
            <person name="Tunlid A."/>
            <person name="Henrissat B."/>
            <person name="Grigoriev I.V."/>
            <person name="Hibbett D.S."/>
            <person name="Martin F."/>
            <person name="Nordberg H.P."/>
            <person name="Cantor M.N."/>
            <person name="Hua S.X."/>
        </authorList>
    </citation>
    <scope>NUCLEOTIDE SEQUENCE [LARGE SCALE GENOMIC DNA]</scope>
    <source>
        <strain evidence="1 2">MUT 4182</strain>
    </source>
</reference>
<evidence type="ECO:0000313" key="1">
    <source>
        <dbReference type="EMBL" id="KIO25945.1"/>
    </source>
</evidence>
<dbReference type="EMBL" id="KN823032">
    <property type="protein sequence ID" value="KIO25945.1"/>
    <property type="molecule type" value="Genomic_DNA"/>
</dbReference>